<dbReference type="InterPro" id="IPR054491">
    <property type="entry name" value="MGH1-like_GH"/>
</dbReference>
<sequence length="494" mass="55878">MGAERIKIPFSELDRVSDNRKMSFAPTGVSFSTADGKWQRVFDAAERTEKNNIVLWHGKRVLVEGGVYQGLWLETQPMGGDMYSDRCPETAWNNQNMFIDLVRDDGRIPSVIRFEDDGAEIMYSHFQGYCFPYHALNVWYRTGKDMHYLNRLYDCLSRFDSYLWRTRDTDGNGCLESFCVWDTGEDGSTRFFGAPDAWGSDTPPYGQAKLPYESMDVMAYCYDGRVTLSEIAAILGNGEEKKWRDGAETVRRTLNSYLWREEKGALYDRDCDNNFLDTLIHNNLRVMYHGAYEYDKAMRFVREHLLNPEEFFTPMPLTSIAANDRLFVSDPDNNWSGQPEGLTYQRSLRAFENYRLYDLLPVFGQKLCGALAQNDPVIFTQQFDPYTGKPQAAFCTATGDYGPTILAFLGYTSHLYGVELVRDTAVFSTCPVSGGCEYTLTVGEEAFTVKNDGRKAAVSVDGREIITVPAGTRVVTDAGGNLIKTYPAFSGTDA</sequence>
<dbReference type="Pfam" id="PF22422">
    <property type="entry name" value="MGH1-like_GH"/>
    <property type="match status" value="1"/>
</dbReference>
<evidence type="ECO:0000259" key="1">
    <source>
        <dbReference type="Pfam" id="PF22422"/>
    </source>
</evidence>
<dbReference type="GO" id="GO:0005975">
    <property type="term" value="P:carbohydrate metabolic process"/>
    <property type="evidence" value="ECO:0007669"/>
    <property type="project" value="InterPro"/>
</dbReference>
<dbReference type="AlphaFoldDB" id="A0AAE3FHS9"/>
<dbReference type="Proteomes" id="UP001139365">
    <property type="component" value="Unassembled WGS sequence"/>
</dbReference>
<organism evidence="2 3">
    <name type="scientific">Candidatus Colimorpha enterica</name>
    <dbReference type="NCBI Taxonomy" id="3083063"/>
    <lineage>
        <taxon>Bacteria</taxon>
        <taxon>Pseudomonadati</taxon>
        <taxon>Bacteroidota</taxon>
        <taxon>Bacteroidia</taxon>
        <taxon>Bacteroidales</taxon>
        <taxon>Candidatus Colimorpha</taxon>
    </lineage>
</organism>
<dbReference type="EMBL" id="JALEMU010000118">
    <property type="protein sequence ID" value="MCI5756069.1"/>
    <property type="molecule type" value="Genomic_DNA"/>
</dbReference>
<evidence type="ECO:0000313" key="3">
    <source>
        <dbReference type="Proteomes" id="UP001139365"/>
    </source>
</evidence>
<dbReference type="SUPFAM" id="SSF48208">
    <property type="entry name" value="Six-hairpin glycosidases"/>
    <property type="match status" value="1"/>
</dbReference>
<feature type="domain" description="Mannosylglycerate hydrolase MGH1-like glycoside hydrolase" evidence="1">
    <location>
        <begin position="89"/>
        <end position="391"/>
    </location>
</feature>
<accession>A0AAE3FHS9</accession>
<comment type="caution">
    <text evidence="2">The sequence shown here is derived from an EMBL/GenBank/DDBJ whole genome shotgun (WGS) entry which is preliminary data.</text>
</comment>
<protein>
    <recommendedName>
        <fullName evidence="1">Mannosylglycerate hydrolase MGH1-like glycoside hydrolase domain-containing protein</fullName>
    </recommendedName>
</protein>
<dbReference type="InterPro" id="IPR012341">
    <property type="entry name" value="6hp_glycosidase-like_sf"/>
</dbReference>
<reference evidence="2 3" key="1">
    <citation type="submission" date="2022-03" db="EMBL/GenBank/DDBJ databases">
        <title>Metagenome-assembled genomes from swine fecal metagenomes.</title>
        <authorList>
            <person name="Holman D.B."/>
            <person name="Kommadath A."/>
        </authorList>
    </citation>
    <scope>NUCLEOTIDE SEQUENCE [LARGE SCALE GENOMIC DNA]</scope>
    <source>
        <strain evidence="2">SUG147</strain>
    </source>
</reference>
<dbReference type="Gene3D" id="1.50.10.10">
    <property type="match status" value="1"/>
</dbReference>
<proteinExistence type="predicted"/>
<gene>
    <name evidence="2" type="ORF">MR241_07225</name>
</gene>
<evidence type="ECO:0000313" key="2">
    <source>
        <dbReference type="EMBL" id="MCI5756069.1"/>
    </source>
</evidence>
<dbReference type="InterPro" id="IPR008928">
    <property type="entry name" value="6-hairpin_glycosidase_sf"/>
</dbReference>
<name>A0AAE3FHS9_9BACT</name>